<dbReference type="CDD" id="cd08186">
    <property type="entry name" value="Fe-ADH-like"/>
    <property type="match status" value="1"/>
</dbReference>
<dbReference type="EMBL" id="NKHD01000004">
    <property type="protein sequence ID" value="OXT09265.1"/>
    <property type="molecule type" value="Genomic_DNA"/>
</dbReference>
<organism evidence="5 6">
    <name type="scientific">Thermoanaerobacterium thermosaccharolyticum</name>
    <name type="common">Clostridium thermosaccharolyticum</name>
    <dbReference type="NCBI Taxonomy" id="1517"/>
    <lineage>
        <taxon>Bacteria</taxon>
        <taxon>Bacillati</taxon>
        <taxon>Bacillota</taxon>
        <taxon>Clostridia</taxon>
        <taxon>Thermoanaerobacterales</taxon>
        <taxon>Thermoanaerobacteraceae</taxon>
        <taxon>Thermoanaerobacterium</taxon>
    </lineage>
</organism>
<feature type="domain" description="Fe-containing alcohol dehydrogenase-like C-terminal" evidence="4">
    <location>
        <begin position="201"/>
        <end position="397"/>
    </location>
</feature>
<dbReference type="Gene3D" id="3.40.50.1970">
    <property type="match status" value="1"/>
</dbReference>
<dbReference type="PANTHER" id="PTHR11496">
    <property type="entry name" value="ALCOHOL DEHYDROGENASE"/>
    <property type="match status" value="1"/>
</dbReference>
<dbReference type="GO" id="GO:0004022">
    <property type="term" value="F:alcohol dehydrogenase (NAD+) activity"/>
    <property type="evidence" value="ECO:0007669"/>
    <property type="project" value="UniProtKB-ARBA"/>
</dbReference>
<dbReference type="Gene3D" id="1.20.1090.10">
    <property type="entry name" value="Dehydroquinate synthase-like - alpha domain"/>
    <property type="match status" value="1"/>
</dbReference>
<dbReference type="FunFam" id="3.40.50.1970:FF:000003">
    <property type="entry name" value="Alcohol dehydrogenase, iron-containing"/>
    <property type="match status" value="1"/>
</dbReference>
<accession>A0A231VLX2</accession>
<dbReference type="Proteomes" id="UP000215301">
    <property type="component" value="Unassembled WGS sequence"/>
</dbReference>
<proteinExistence type="inferred from homology"/>
<keyword evidence="2" id="KW-0560">Oxidoreductase</keyword>
<protein>
    <submittedName>
        <fullName evidence="5">Alcohol dehydrogenase</fullName>
    </submittedName>
</protein>
<dbReference type="InterPro" id="IPR001670">
    <property type="entry name" value="ADH_Fe/GldA"/>
</dbReference>
<comment type="similarity">
    <text evidence="1">Belongs to the iron-containing alcohol dehydrogenase family.</text>
</comment>
<reference evidence="5 6" key="1">
    <citation type="submission" date="2017-06" db="EMBL/GenBank/DDBJ databases">
        <title>Isolation and characterization of a thermophilic and butanogenic Thermoanaerobacterium thermosaccharolyticum M5 capable of efficient degradation of hemicellulose.</title>
        <authorList>
            <person name="Xin F."/>
            <person name="Jiang Y."/>
        </authorList>
    </citation>
    <scope>NUCLEOTIDE SEQUENCE [LARGE SCALE GENOMIC DNA]</scope>
    <source>
        <strain evidence="5 6">M5</strain>
    </source>
</reference>
<evidence type="ECO:0000256" key="1">
    <source>
        <dbReference type="ARBA" id="ARBA00007358"/>
    </source>
</evidence>
<dbReference type="PANTHER" id="PTHR11496:SF102">
    <property type="entry name" value="ALCOHOL DEHYDROGENASE 4"/>
    <property type="match status" value="1"/>
</dbReference>
<dbReference type="Pfam" id="PF25137">
    <property type="entry name" value="ADH_Fe_C"/>
    <property type="match status" value="1"/>
</dbReference>
<dbReference type="SUPFAM" id="SSF56796">
    <property type="entry name" value="Dehydroquinate synthase-like"/>
    <property type="match status" value="1"/>
</dbReference>
<evidence type="ECO:0000313" key="5">
    <source>
        <dbReference type="EMBL" id="OXT09265.1"/>
    </source>
</evidence>
<evidence type="ECO:0000259" key="3">
    <source>
        <dbReference type="Pfam" id="PF00465"/>
    </source>
</evidence>
<dbReference type="GO" id="GO:0046872">
    <property type="term" value="F:metal ion binding"/>
    <property type="evidence" value="ECO:0007669"/>
    <property type="project" value="InterPro"/>
</dbReference>
<dbReference type="AlphaFoldDB" id="A0A231VLX2"/>
<name>A0A231VLX2_THETR</name>
<dbReference type="InterPro" id="IPR045910">
    <property type="entry name" value="AdhA-like"/>
</dbReference>
<feature type="domain" description="Alcohol dehydrogenase iron-type/glycerol dehydrogenase GldA" evidence="3">
    <location>
        <begin position="19"/>
        <end position="190"/>
    </location>
</feature>
<evidence type="ECO:0000256" key="2">
    <source>
        <dbReference type="ARBA" id="ARBA00023002"/>
    </source>
</evidence>
<dbReference type="RefSeq" id="WP_094043370.1">
    <property type="nucleotide sequence ID" value="NZ_NKHD01000004.1"/>
</dbReference>
<dbReference type="Pfam" id="PF00465">
    <property type="entry name" value="Fe-ADH"/>
    <property type="match status" value="1"/>
</dbReference>
<evidence type="ECO:0000313" key="6">
    <source>
        <dbReference type="Proteomes" id="UP000215301"/>
    </source>
</evidence>
<evidence type="ECO:0000259" key="4">
    <source>
        <dbReference type="Pfam" id="PF25137"/>
    </source>
</evidence>
<comment type="caution">
    <text evidence="5">The sequence shown here is derived from an EMBL/GenBank/DDBJ whole genome shotgun (WGS) entry which is preliminary data.</text>
</comment>
<dbReference type="InterPro" id="IPR056798">
    <property type="entry name" value="ADH_Fe_C"/>
</dbReference>
<sequence>MWETKINPSKVFELRCKNTTYFGIGSIQKIKDILEVLKNKGIDNVIFITGKGSYKASGAWDVVKPILDELDLKYSLYDRVGPNPTVDMIDEATKIGRESGAKAVVGIGGGSPIDTAKSVAVLLKYTDKNARELYEQKFIPEEAVPIIAINLTHGTGTEVDRFAVATIPEKNYKPAIAYDCLYPMYAIDDPALMTKLDKRQTIAVTVDALNHITEAATTLAASPYSILTAKETVRLIVRYLPAAVNDPLNLVARYYLLYASALAGISFDNGLLHLTHALEHPLSAVKPEIAHGLGLGAILPAVIKAIYPATAEILADVYSPMVPGLKGLPSEAEYVSQKVEEWLFNVGCTQKLTDFGFTKEDIPTLVNLAKTTPSLDGLLSIAPIEATESVIEKIYVESLD</sequence>
<gene>
    <name evidence="5" type="ORF">CE561_01070</name>
</gene>
<dbReference type="InterPro" id="IPR039697">
    <property type="entry name" value="Alcohol_dehydrogenase_Fe"/>
</dbReference>